<dbReference type="PANTHER" id="PTHR35037">
    <property type="entry name" value="C-TERMINAL REGION OF AIDA-LIKE PROTEIN"/>
    <property type="match status" value="1"/>
</dbReference>
<dbReference type="GO" id="GO:0019867">
    <property type="term" value="C:outer membrane"/>
    <property type="evidence" value="ECO:0007669"/>
    <property type="project" value="InterPro"/>
</dbReference>
<dbReference type="InterPro" id="IPR036709">
    <property type="entry name" value="Autotransporte_beta_dom_sf"/>
</dbReference>
<dbReference type="Pfam" id="PF03212">
    <property type="entry name" value="Pertactin"/>
    <property type="match status" value="1"/>
</dbReference>
<feature type="domain" description="Autotransporter" evidence="2">
    <location>
        <begin position="830"/>
        <end position="1069"/>
    </location>
</feature>
<dbReference type="Proteomes" id="UP000078486">
    <property type="component" value="Unassembled WGS sequence"/>
</dbReference>
<dbReference type="InterPro" id="IPR005546">
    <property type="entry name" value="Autotransporte_beta"/>
</dbReference>
<dbReference type="Pfam" id="PF12951">
    <property type="entry name" value="PATR"/>
    <property type="match status" value="1"/>
</dbReference>
<dbReference type="InterPro" id="IPR051551">
    <property type="entry name" value="Autotransporter_adhesion"/>
</dbReference>
<dbReference type="InterPro" id="IPR012332">
    <property type="entry name" value="Autotransporter_pectin_lyase_C"/>
</dbReference>
<dbReference type="NCBIfam" id="TIGR02601">
    <property type="entry name" value="autotrns_rpt"/>
    <property type="match status" value="1"/>
</dbReference>
<evidence type="ECO:0000313" key="4">
    <source>
        <dbReference type="Proteomes" id="UP000078486"/>
    </source>
</evidence>
<dbReference type="SUPFAM" id="SSF103515">
    <property type="entry name" value="Autotransporter"/>
    <property type="match status" value="1"/>
</dbReference>
<evidence type="ECO:0000259" key="2">
    <source>
        <dbReference type="PROSITE" id="PS51208"/>
    </source>
</evidence>
<reference evidence="3 4" key="1">
    <citation type="submission" date="2016-01" db="EMBL/GenBank/DDBJ databases">
        <title>High potential of lignocellulose degradation of a new Verrucomicrobia species.</title>
        <authorList>
            <person name="Wang Y."/>
            <person name="Shi Y."/>
            <person name="Qiu Z."/>
            <person name="Liu S."/>
            <person name="Yang H."/>
        </authorList>
    </citation>
    <scope>NUCLEOTIDE SEQUENCE [LARGE SCALE GENOMIC DNA]</scope>
    <source>
        <strain evidence="3 4">TSB47</strain>
    </source>
</reference>
<dbReference type="PANTHER" id="PTHR35037:SF2">
    <property type="match status" value="1"/>
</dbReference>
<dbReference type="EMBL" id="LRRQ01000029">
    <property type="protein sequence ID" value="OAM91358.1"/>
    <property type="molecule type" value="Genomic_DNA"/>
</dbReference>
<dbReference type="InterPro" id="IPR006315">
    <property type="entry name" value="OM_autotransptr_brl_dom"/>
</dbReference>
<dbReference type="InterPro" id="IPR013425">
    <property type="entry name" value="Autotrns_rpt"/>
</dbReference>
<keyword evidence="1" id="KW-0732">Signal</keyword>
<dbReference type="Gene3D" id="2.160.20.20">
    <property type="match status" value="1"/>
</dbReference>
<dbReference type="Gene3D" id="2.40.128.130">
    <property type="entry name" value="Autotransporter beta-domain"/>
    <property type="match status" value="1"/>
</dbReference>
<keyword evidence="4" id="KW-1185">Reference proteome</keyword>
<dbReference type="NCBIfam" id="TIGR01414">
    <property type="entry name" value="autotrans_barl"/>
    <property type="match status" value="1"/>
</dbReference>
<evidence type="ECO:0000256" key="1">
    <source>
        <dbReference type="ARBA" id="ARBA00022729"/>
    </source>
</evidence>
<dbReference type="InterPro" id="IPR004899">
    <property type="entry name" value="Pertactin_central"/>
</dbReference>
<dbReference type="AlphaFoldDB" id="A0A178INK6"/>
<comment type="caution">
    <text evidence="3">The sequence shown here is derived from an EMBL/GenBank/DDBJ whole genome shotgun (WGS) entry which is preliminary data.</text>
</comment>
<organism evidence="3 4">
    <name type="scientific">Termitidicoccus mucosus</name>
    <dbReference type="NCBI Taxonomy" id="1184151"/>
    <lineage>
        <taxon>Bacteria</taxon>
        <taxon>Pseudomonadati</taxon>
        <taxon>Verrucomicrobiota</taxon>
        <taxon>Opitutia</taxon>
        <taxon>Opitutales</taxon>
        <taxon>Opitutaceae</taxon>
        <taxon>Termitidicoccus</taxon>
    </lineage>
</organism>
<gene>
    <name evidence="3" type="ORF">AW736_03455</name>
</gene>
<dbReference type="PROSITE" id="PS51208">
    <property type="entry name" value="AUTOTRANSPORTER"/>
    <property type="match status" value="1"/>
</dbReference>
<sequence>MVQASQSVNLTGGALNGSGTLALDRAGETGAFFTAAQASGSFTGVVRLQNSSTLSLSQLAAATQSVLAGSPLQLASGGRVLIDDSTRTLDHLDLAGGSLIVATNTAAGLPTPHVLATGTLSASGAGSEVWVADTLLAGLATAPATLNSHVFDADADTQAAIVRTSSLGAGLVAGTGLTVKNMRGRALTTATSAIEDAAGAKTGALHYGYTAVVTATGISLGWGVSAIESTTQLVDGLGVEITSAGSVDKTLGAQLTGTGGFTFTGGETMTLAHTGNDYQGATLITGSATVKAGVDNALGQTSALAIREGSAFDLNSRNQRVGALAIDDGGLLALGDRGDFTVSGVALFSGSNVLTGGTDSKLRLANSGSAAIRVSNTGFTGDVYLGDAASSYDLYLGNLSGLGDAGRVWLDGGSLLYLETGGTFAKALAGGAGTVLVGGDQDVLLTGNNSGFAGEGAEFEIGQNATLRAQNAAALGSALVGGTAGSTLSLERFSGTLGNRMTGQLALRVTGTSAVTLDRASSGFAGAIRIDAGSSLTLAAADAAGTAAVANGGLLEFAAAGALAGGAPAITNSGSLVISHSGTFAHAIANTGGVVELRTSGALEFGTALAAGTLVKTGAGVATLAAAQTHDGLTDIRAGTLAVSAANQLSARSEHRVAAGAVLSLGGFDQKVGHLRNDGLVNFVALGKTLTVASLSGTGAYAMDVNLATKETDRLVITGSATGSHTLQLTPIGGAPVNGDSFSLELVSIGSGDATFTAAPVDYGMDSYALQQGTADDPLTPSIQNWYFGRTAQSRAADAILLTAGVLSTDWHYSLDSLRLRMGELRGASAGAVPGNVWVRASAYHLSAGGSQLGAAFEQDTYAVTAGGDRSFALESGRLLVGGFIAMGRSERDHDHRGESSAGSIGAGVYATWLHHAGWYADLIARADRYDNELTARSDDGQVTRADYGSQAQGLSLEWGRRLRARGAFWFEPSAQAAVAWLNGESYETVNPLHRMTVRIGGGAGGQYRLQLRAGADLGAWQPYMKMGEVKSDTRGGVVHADGREFDPNFDGWRFETGAGVSYLIDPQS</sequence>
<name>A0A178INK6_9BACT</name>
<accession>A0A178INK6</accession>
<dbReference type="Pfam" id="PF03797">
    <property type="entry name" value="Autotransporter"/>
    <property type="match status" value="1"/>
</dbReference>
<proteinExistence type="predicted"/>
<protein>
    <recommendedName>
        <fullName evidence="2">Autotransporter domain-containing protein</fullName>
    </recommendedName>
</protein>
<dbReference type="InterPro" id="IPR011050">
    <property type="entry name" value="Pectin_lyase_fold/virulence"/>
</dbReference>
<dbReference type="SUPFAM" id="SSF51126">
    <property type="entry name" value="Pectin lyase-like"/>
    <property type="match status" value="1"/>
</dbReference>
<dbReference type="STRING" id="1184151.AW736_03455"/>
<evidence type="ECO:0000313" key="3">
    <source>
        <dbReference type="EMBL" id="OAM91358.1"/>
    </source>
</evidence>
<dbReference type="SMART" id="SM00869">
    <property type="entry name" value="Autotransporter"/>
    <property type="match status" value="1"/>
</dbReference>